<dbReference type="PANTHER" id="PTHR24346">
    <property type="entry name" value="MAP/MICROTUBULE AFFINITY-REGULATING KINASE"/>
    <property type="match status" value="1"/>
</dbReference>
<dbReference type="SUPFAM" id="SSF56112">
    <property type="entry name" value="Protein kinase-like (PK-like)"/>
    <property type="match status" value="1"/>
</dbReference>
<dbReference type="EMBL" id="JAACFV010000131">
    <property type="protein sequence ID" value="KAF7504639.1"/>
    <property type="molecule type" value="Genomic_DNA"/>
</dbReference>
<comment type="similarity">
    <text evidence="1">Belongs to the protein kinase superfamily. CAMK Ser/Thr protein kinase family. NIM1 subfamily.</text>
</comment>
<dbReference type="PROSITE" id="PS00107">
    <property type="entry name" value="PROTEIN_KINASE_ATP"/>
    <property type="match status" value="1"/>
</dbReference>
<dbReference type="Proteomes" id="UP000606974">
    <property type="component" value="Unassembled WGS sequence"/>
</dbReference>
<reference evidence="9" key="1">
    <citation type="submission" date="2020-02" db="EMBL/GenBank/DDBJ databases">
        <authorList>
            <person name="Palmer J.M."/>
        </authorList>
    </citation>
    <scope>NUCLEOTIDE SEQUENCE</scope>
    <source>
        <strain evidence="9">EPUS1.4</strain>
        <tissue evidence="9">Thallus</tissue>
    </source>
</reference>
<evidence type="ECO:0000313" key="10">
    <source>
        <dbReference type="Proteomes" id="UP000606974"/>
    </source>
</evidence>
<gene>
    <name evidence="9" type="ORF">GJ744_001993</name>
</gene>
<dbReference type="InterPro" id="IPR017441">
    <property type="entry name" value="Protein_kinase_ATP_BS"/>
</dbReference>
<evidence type="ECO:0000256" key="1">
    <source>
        <dbReference type="ARBA" id="ARBA00010791"/>
    </source>
</evidence>
<dbReference type="AlphaFoldDB" id="A0A8H7DZ43"/>
<evidence type="ECO:0000313" key="9">
    <source>
        <dbReference type="EMBL" id="KAF7504639.1"/>
    </source>
</evidence>
<evidence type="ECO:0000256" key="6">
    <source>
        <dbReference type="ARBA" id="ARBA00022840"/>
    </source>
</evidence>
<keyword evidence="10" id="KW-1185">Reference proteome</keyword>
<dbReference type="GO" id="GO:0005524">
    <property type="term" value="F:ATP binding"/>
    <property type="evidence" value="ECO:0007669"/>
    <property type="project" value="UniProtKB-UniRule"/>
</dbReference>
<keyword evidence="4 7" id="KW-0547">Nucleotide-binding</keyword>
<dbReference type="InterPro" id="IPR011009">
    <property type="entry name" value="Kinase-like_dom_sf"/>
</dbReference>
<proteinExistence type="inferred from homology"/>
<feature type="binding site" evidence="7">
    <location>
        <position position="50"/>
    </location>
    <ligand>
        <name>ATP</name>
        <dbReference type="ChEBI" id="CHEBI:30616"/>
    </ligand>
</feature>
<feature type="domain" description="Protein kinase" evidence="8">
    <location>
        <begin position="21"/>
        <end position="309"/>
    </location>
</feature>
<evidence type="ECO:0000256" key="5">
    <source>
        <dbReference type="ARBA" id="ARBA00022777"/>
    </source>
</evidence>
<keyword evidence="6 7" id="KW-0067">ATP-binding</keyword>
<dbReference type="SMART" id="SM00220">
    <property type="entry name" value="S_TKc"/>
    <property type="match status" value="1"/>
</dbReference>
<evidence type="ECO:0000256" key="2">
    <source>
        <dbReference type="ARBA" id="ARBA00022527"/>
    </source>
</evidence>
<evidence type="ECO:0000259" key="8">
    <source>
        <dbReference type="PROSITE" id="PS50011"/>
    </source>
</evidence>
<name>A0A8H7DZ43_9EURO</name>
<evidence type="ECO:0000256" key="4">
    <source>
        <dbReference type="ARBA" id="ARBA00022741"/>
    </source>
</evidence>
<dbReference type="Gene3D" id="1.10.510.10">
    <property type="entry name" value="Transferase(Phosphotransferase) domain 1"/>
    <property type="match status" value="1"/>
</dbReference>
<evidence type="ECO:0000256" key="7">
    <source>
        <dbReference type="PROSITE-ProRule" id="PRU10141"/>
    </source>
</evidence>
<dbReference type="GO" id="GO:0035556">
    <property type="term" value="P:intracellular signal transduction"/>
    <property type="evidence" value="ECO:0007669"/>
    <property type="project" value="TreeGrafter"/>
</dbReference>
<evidence type="ECO:0000256" key="3">
    <source>
        <dbReference type="ARBA" id="ARBA00022679"/>
    </source>
</evidence>
<dbReference type="PROSITE" id="PS50011">
    <property type="entry name" value="PROTEIN_KINASE_DOM"/>
    <property type="match status" value="1"/>
</dbReference>
<comment type="caution">
    <text evidence="9">The sequence shown here is derived from an EMBL/GenBank/DDBJ whole genome shotgun (WGS) entry which is preliminary data.</text>
</comment>
<protein>
    <recommendedName>
        <fullName evidence="8">Protein kinase domain-containing protein</fullName>
    </recommendedName>
</protein>
<dbReference type="GO" id="GO:0005737">
    <property type="term" value="C:cytoplasm"/>
    <property type="evidence" value="ECO:0007669"/>
    <property type="project" value="TreeGrafter"/>
</dbReference>
<dbReference type="OrthoDB" id="4062651at2759"/>
<dbReference type="InterPro" id="IPR000719">
    <property type="entry name" value="Prot_kinase_dom"/>
</dbReference>
<accession>A0A8H7DZ43</accession>
<keyword evidence="5" id="KW-0418">Kinase</keyword>
<organism evidence="9 10">
    <name type="scientific">Endocarpon pusillum</name>
    <dbReference type="NCBI Taxonomy" id="364733"/>
    <lineage>
        <taxon>Eukaryota</taxon>
        <taxon>Fungi</taxon>
        <taxon>Dikarya</taxon>
        <taxon>Ascomycota</taxon>
        <taxon>Pezizomycotina</taxon>
        <taxon>Eurotiomycetes</taxon>
        <taxon>Chaetothyriomycetidae</taxon>
        <taxon>Verrucariales</taxon>
        <taxon>Verrucariaceae</taxon>
        <taxon>Endocarpon</taxon>
    </lineage>
</organism>
<dbReference type="GO" id="GO:0004674">
    <property type="term" value="F:protein serine/threonine kinase activity"/>
    <property type="evidence" value="ECO:0007669"/>
    <property type="project" value="UniProtKB-KW"/>
</dbReference>
<dbReference type="Pfam" id="PF00069">
    <property type="entry name" value="Pkinase"/>
    <property type="match status" value="1"/>
</dbReference>
<dbReference type="PANTHER" id="PTHR24346:SF82">
    <property type="entry name" value="KP78A-RELATED"/>
    <property type="match status" value="1"/>
</dbReference>
<keyword evidence="3" id="KW-0808">Transferase</keyword>
<sequence>MLNYNQIPFVKLKKNLTASYGDYLHPLGAGASGSVSLFRRFEDRQLVAIKHFNPPPGQSQIERKEYERQIKLEYHVGALLNGLDGISQSIDLIYVAPSATWHLVTEYSPRNLAAERGRLSKSDTLEIFYQTLNATRSIHQRSLVYGDAKVENILLTHQGDVKLIDFGSATLAKCRVESPRDDVNVVPGDFGTPAYMPPEVFNVLEYDRQKADVWAMGILLHAMFLGHPPWDIASVSDGRFRYFMGWETKGAGERRCLVPYSKIEYATSSVGRVELLGQFPRSVRALAWHLLEPDPARRSSLDALFVATA</sequence>
<keyword evidence="2" id="KW-0723">Serine/threonine-protein kinase</keyword>